<proteinExistence type="predicted"/>
<evidence type="ECO:0000313" key="2">
    <source>
        <dbReference type="EMBL" id="QYC41401.1"/>
    </source>
</evidence>
<keyword evidence="3" id="KW-1185">Reference proteome</keyword>
<protein>
    <submittedName>
        <fullName evidence="2">Uncharacterized protein</fullName>
    </submittedName>
</protein>
<name>A0ABX8U3D1_9ACTN</name>
<feature type="region of interest" description="Disordered" evidence="1">
    <location>
        <begin position="38"/>
        <end position="105"/>
    </location>
</feature>
<feature type="compositionally biased region" description="Basic and acidic residues" evidence="1">
    <location>
        <begin position="71"/>
        <end position="86"/>
    </location>
</feature>
<reference evidence="2 3" key="1">
    <citation type="journal article" date="2021" name="ACS Chem. Biol.">
        <title>Genomic-Led Discovery of a Novel Glycopeptide Antibiotic by Nonomuraea coxensis DSM 45129.</title>
        <authorList>
            <person name="Yushchuk O."/>
            <person name="Vior N.M."/>
            <person name="Andreo-Vidal A."/>
            <person name="Berini F."/>
            <person name="Ruckert C."/>
            <person name="Busche T."/>
            <person name="Binda E."/>
            <person name="Kalinowski J."/>
            <person name="Truman A.W."/>
            <person name="Marinelli F."/>
        </authorList>
    </citation>
    <scope>NUCLEOTIDE SEQUENCE [LARGE SCALE GENOMIC DNA]</scope>
    <source>
        <strain evidence="2 3">DSM 45129</strain>
    </source>
</reference>
<organism evidence="2 3">
    <name type="scientific">Nonomuraea coxensis DSM 45129</name>
    <dbReference type="NCBI Taxonomy" id="1122611"/>
    <lineage>
        <taxon>Bacteria</taxon>
        <taxon>Bacillati</taxon>
        <taxon>Actinomycetota</taxon>
        <taxon>Actinomycetes</taxon>
        <taxon>Streptosporangiales</taxon>
        <taxon>Streptosporangiaceae</taxon>
        <taxon>Nonomuraea</taxon>
    </lineage>
</organism>
<sequence length="105" mass="10924">MDQTRKMWASAAVVGVIVAGGVSIAAAASAGRLDQAAEETRAVVERQPAPSPGPSGGADDGVVVSEEVNPDPDKVFEYWTDDRMEGAEPMPMPVVTEGGVFHITE</sequence>
<evidence type="ECO:0000256" key="1">
    <source>
        <dbReference type="SAM" id="MobiDB-lite"/>
    </source>
</evidence>
<dbReference type="RefSeq" id="WP_020539820.1">
    <property type="nucleotide sequence ID" value="NZ_CP068985.1"/>
</dbReference>
<evidence type="ECO:0000313" key="3">
    <source>
        <dbReference type="Proteomes" id="UP000824681"/>
    </source>
</evidence>
<gene>
    <name evidence="2" type="ORF">Nocox_18960</name>
</gene>
<accession>A0ABX8U3D1</accession>
<dbReference type="EMBL" id="CP068985">
    <property type="protein sequence ID" value="QYC41401.1"/>
    <property type="molecule type" value="Genomic_DNA"/>
</dbReference>
<dbReference type="Proteomes" id="UP000824681">
    <property type="component" value="Chromosome"/>
</dbReference>